<reference evidence="6 7" key="1">
    <citation type="submission" date="2023-09" db="EMBL/GenBank/DDBJ databases">
        <authorList>
            <person name="Rey-Velasco X."/>
        </authorList>
    </citation>
    <scope>NUCLEOTIDE SEQUENCE [LARGE SCALE GENOMIC DNA]</scope>
    <source>
        <strain evidence="6 7">P117</strain>
    </source>
</reference>
<dbReference type="PANTHER" id="PTHR47506">
    <property type="entry name" value="TRANSCRIPTIONAL REGULATORY PROTEIN"/>
    <property type="match status" value="1"/>
</dbReference>
<dbReference type="Pfam" id="PF16925">
    <property type="entry name" value="TetR_C_13"/>
    <property type="match status" value="1"/>
</dbReference>
<evidence type="ECO:0000256" key="1">
    <source>
        <dbReference type="ARBA" id="ARBA00023015"/>
    </source>
</evidence>
<dbReference type="InterPro" id="IPR011075">
    <property type="entry name" value="TetR_C"/>
</dbReference>
<dbReference type="PANTHER" id="PTHR47506:SF6">
    <property type="entry name" value="HTH-TYPE TRANSCRIPTIONAL REPRESSOR NEMR"/>
    <property type="match status" value="1"/>
</dbReference>
<sequence>MIKKQATKQAILNASMHFVCRYGLSAITIGEVAKLTNMSRTGVISHFQNKADMQIAILRHCEDIFISQVVKPSLAIDPLDNLRRYFDNWMNWVYKLTKLKSMSCPFIKAVAEFQDQETSSVKTVIIEQQQRTFDYIASLFERCQNEGIFNLDLCPKNAAQACYGHYLSHNIAKNLLKNPNADTTFQQAINQVIEKSISHKYMLDRRTL</sequence>
<dbReference type="EMBL" id="JAVRHX010000002">
    <property type="protein sequence ID" value="MDT0595056.1"/>
    <property type="molecule type" value="Genomic_DNA"/>
</dbReference>
<gene>
    <name evidence="6" type="ORF">RM552_09400</name>
</gene>
<dbReference type="SUPFAM" id="SSF46689">
    <property type="entry name" value="Homeodomain-like"/>
    <property type="match status" value="1"/>
</dbReference>
<dbReference type="Gene3D" id="1.10.10.60">
    <property type="entry name" value="Homeodomain-like"/>
    <property type="match status" value="1"/>
</dbReference>
<protein>
    <submittedName>
        <fullName evidence="6">TetR/AcrR family transcriptional regulator</fullName>
    </submittedName>
</protein>
<keyword evidence="1" id="KW-0805">Transcription regulation</keyword>
<evidence type="ECO:0000256" key="3">
    <source>
        <dbReference type="ARBA" id="ARBA00023163"/>
    </source>
</evidence>
<keyword evidence="3" id="KW-0804">Transcription</keyword>
<organism evidence="6 7">
    <name type="scientific">Glaciecola petra</name>
    <dbReference type="NCBI Taxonomy" id="3075602"/>
    <lineage>
        <taxon>Bacteria</taxon>
        <taxon>Pseudomonadati</taxon>
        <taxon>Pseudomonadota</taxon>
        <taxon>Gammaproteobacteria</taxon>
        <taxon>Alteromonadales</taxon>
        <taxon>Alteromonadaceae</taxon>
        <taxon>Glaciecola</taxon>
    </lineage>
</organism>
<dbReference type="Proteomes" id="UP001253545">
    <property type="component" value="Unassembled WGS sequence"/>
</dbReference>
<dbReference type="SUPFAM" id="SSF48498">
    <property type="entry name" value="Tetracyclin repressor-like, C-terminal domain"/>
    <property type="match status" value="1"/>
</dbReference>
<dbReference type="InterPro" id="IPR036271">
    <property type="entry name" value="Tet_transcr_reg_TetR-rel_C_sf"/>
</dbReference>
<accession>A0ABU2ZRN2</accession>
<evidence type="ECO:0000313" key="7">
    <source>
        <dbReference type="Proteomes" id="UP001253545"/>
    </source>
</evidence>
<evidence type="ECO:0000259" key="5">
    <source>
        <dbReference type="PROSITE" id="PS50977"/>
    </source>
</evidence>
<dbReference type="InterPro" id="IPR001647">
    <property type="entry name" value="HTH_TetR"/>
</dbReference>
<evidence type="ECO:0000256" key="2">
    <source>
        <dbReference type="ARBA" id="ARBA00023125"/>
    </source>
</evidence>
<feature type="DNA-binding region" description="H-T-H motif" evidence="4">
    <location>
        <begin position="28"/>
        <end position="47"/>
    </location>
</feature>
<dbReference type="PROSITE" id="PS50977">
    <property type="entry name" value="HTH_TETR_2"/>
    <property type="match status" value="1"/>
</dbReference>
<dbReference type="Gene3D" id="1.10.357.10">
    <property type="entry name" value="Tetracycline Repressor, domain 2"/>
    <property type="match status" value="1"/>
</dbReference>
<evidence type="ECO:0000256" key="4">
    <source>
        <dbReference type="PROSITE-ProRule" id="PRU00335"/>
    </source>
</evidence>
<keyword evidence="7" id="KW-1185">Reference proteome</keyword>
<comment type="caution">
    <text evidence="6">The sequence shown here is derived from an EMBL/GenBank/DDBJ whole genome shotgun (WGS) entry which is preliminary data.</text>
</comment>
<proteinExistence type="predicted"/>
<dbReference type="RefSeq" id="WP_311368573.1">
    <property type="nucleotide sequence ID" value="NZ_JAVRHX010000002.1"/>
</dbReference>
<keyword evidence="2 4" id="KW-0238">DNA-binding</keyword>
<name>A0ABU2ZRN2_9ALTE</name>
<feature type="domain" description="HTH tetR-type" evidence="5">
    <location>
        <begin position="5"/>
        <end position="65"/>
    </location>
</feature>
<dbReference type="InterPro" id="IPR009057">
    <property type="entry name" value="Homeodomain-like_sf"/>
</dbReference>
<evidence type="ECO:0000313" key="6">
    <source>
        <dbReference type="EMBL" id="MDT0595056.1"/>
    </source>
</evidence>